<gene>
    <name evidence="1" type="ORF">C7B77_03730</name>
</gene>
<sequence>MLTNEDPSIPDNLHQLAIELGQPLDPATIDRIYQHAKDLLSHISAAPVTLARVAGVLLVYHIQNPEAEELKWFNAQIEQCVDDEEVEESIESLHRLDGL</sequence>
<organism evidence="1 2">
    <name type="scientific">Chamaesiphon polymorphus CCALA 037</name>
    <dbReference type="NCBI Taxonomy" id="2107692"/>
    <lineage>
        <taxon>Bacteria</taxon>
        <taxon>Bacillati</taxon>
        <taxon>Cyanobacteriota</taxon>
        <taxon>Cyanophyceae</taxon>
        <taxon>Gomontiellales</taxon>
        <taxon>Chamaesiphonaceae</taxon>
        <taxon>Chamaesiphon</taxon>
    </lineage>
</organism>
<reference evidence="1 2" key="1">
    <citation type="submission" date="2018-03" db="EMBL/GenBank/DDBJ databases">
        <title>The ancient ancestry and fast evolution of plastids.</title>
        <authorList>
            <person name="Moore K.R."/>
            <person name="Magnabosco C."/>
            <person name="Momper L."/>
            <person name="Gold D.A."/>
            <person name="Bosak T."/>
            <person name="Fournier G.P."/>
        </authorList>
    </citation>
    <scope>NUCLEOTIDE SEQUENCE [LARGE SCALE GENOMIC DNA]</scope>
    <source>
        <strain evidence="1 2">CCALA 037</strain>
    </source>
</reference>
<protein>
    <submittedName>
        <fullName evidence="1">Uncharacterized protein</fullName>
    </submittedName>
</protein>
<dbReference type="Proteomes" id="UP000238937">
    <property type="component" value="Unassembled WGS sequence"/>
</dbReference>
<dbReference type="EMBL" id="PVWO01000026">
    <property type="protein sequence ID" value="PSB58703.1"/>
    <property type="molecule type" value="Genomic_DNA"/>
</dbReference>
<dbReference type="OrthoDB" id="531941at2"/>
<keyword evidence="2" id="KW-1185">Reference proteome</keyword>
<comment type="caution">
    <text evidence="1">The sequence shown here is derived from an EMBL/GenBank/DDBJ whole genome shotgun (WGS) entry which is preliminary data.</text>
</comment>
<accession>A0A2T1GLF7</accession>
<evidence type="ECO:0000313" key="2">
    <source>
        <dbReference type="Proteomes" id="UP000238937"/>
    </source>
</evidence>
<evidence type="ECO:0000313" key="1">
    <source>
        <dbReference type="EMBL" id="PSB58703.1"/>
    </source>
</evidence>
<dbReference type="RefSeq" id="WP_106300454.1">
    <property type="nucleotide sequence ID" value="NZ_PVWO01000026.1"/>
</dbReference>
<name>A0A2T1GLF7_9CYAN</name>
<dbReference type="AlphaFoldDB" id="A0A2T1GLF7"/>
<proteinExistence type="predicted"/>